<sequence>MPLHGKFIINDAYFCPFIIPGIGTFLAYSGKDHYRNRAGCVGIPGLGPIPQGRYHIVDRPTGGWKGVLRTDLHDAYSWVTPTPVIKAEWFALYRDEGSINDHTWINGVKRGNFRLHPPGPMGISLGCITLLHRSDFLAIRQALLSTQQVKLSNGLRSYGMIEVILNGSATCSNGL</sequence>
<evidence type="ECO:0000259" key="1">
    <source>
        <dbReference type="Pfam" id="PF10908"/>
    </source>
</evidence>
<dbReference type="AlphaFoldDB" id="A0A4V2Q344"/>
<reference evidence="2 3" key="1">
    <citation type="submission" date="2019-02" db="EMBL/GenBank/DDBJ databases">
        <title>Investigation of anaerobic lignin degradation for improved lignocellulosic biofuels.</title>
        <authorList>
            <person name="Deangelis K."/>
        </authorList>
    </citation>
    <scope>NUCLEOTIDE SEQUENCE [LARGE SCALE GENOMIC DNA]</scope>
    <source>
        <strain evidence="2 3">159R</strain>
    </source>
</reference>
<proteinExistence type="predicted"/>
<dbReference type="Proteomes" id="UP000294555">
    <property type="component" value="Unassembled WGS sequence"/>
</dbReference>
<keyword evidence="3" id="KW-1185">Reference proteome</keyword>
<comment type="caution">
    <text evidence="2">The sequence shown here is derived from an EMBL/GenBank/DDBJ whole genome shotgun (WGS) entry which is preliminary data.</text>
</comment>
<feature type="domain" description="Tlde1" evidence="1">
    <location>
        <begin position="24"/>
        <end position="151"/>
    </location>
</feature>
<dbReference type="InterPro" id="IPR021225">
    <property type="entry name" value="Tlde1_dom"/>
</dbReference>
<evidence type="ECO:0000313" key="2">
    <source>
        <dbReference type="EMBL" id="TCL05298.1"/>
    </source>
</evidence>
<dbReference type="RefSeq" id="WP_132924013.1">
    <property type="nucleotide sequence ID" value="NZ_SJOI01000001.1"/>
</dbReference>
<dbReference type="EMBL" id="SJOI01000001">
    <property type="protein sequence ID" value="TCL05298.1"/>
    <property type="molecule type" value="Genomic_DNA"/>
</dbReference>
<dbReference type="OrthoDB" id="6490254at2"/>
<dbReference type="Pfam" id="PF10908">
    <property type="entry name" value="Tlde1_dom"/>
    <property type="match status" value="1"/>
</dbReference>
<organism evidence="2 3">
    <name type="scientific">Sodalis ligni</name>
    <dbReference type="NCBI Taxonomy" id="2697027"/>
    <lineage>
        <taxon>Bacteria</taxon>
        <taxon>Pseudomonadati</taxon>
        <taxon>Pseudomonadota</taxon>
        <taxon>Gammaproteobacteria</taxon>
        <taxon>Enterobacterales</taxon>
        <taxon>Bruguierivoracaceae</taxon>
        <taxon>Sodalis</taxon>
    </lineage>
</organism>
<protein>
    <submittedName>
        <fullName evidence="2">Uncharacterized protein DUF2778</fullName>
    </submittedName>
</protein>
<evidence type="ECO:0000313" key="3">
    <source>
        <dbReference type="Proteomes" id="UP000294555"/>
    </source>
</evidence>
<gene>
    <name evidence="2" type="ORF">EZJ58_3472</name>
</gene>
<name>A0A4V2Q344_9GAMM</name>
<accession>A0A4V2Q344</accession>